<dbReference type="EMBL" id="MK098185">
    <property type="protein sequence ID" value="AZQ20790.1"/>
    <property type="molecule type" value="Genomic_DNA"/>
</dbReference>
<dbReference type="EMBL" id="MK098187">
    <property type="protein sequence ID" value="AZQ21032.1"/>
    <property type="molecule type" value="Genomic_DNA"/>
</dbReference>
<evidence type="ECO:0000313" key="1">
    <source>
        <dbReference type="EMBL" id="AZQ20790.1"/>
    </source>
</evidence>
<evidence type="ECO:0000313" key="2">
    <source>
        <dbReference type="EMBL" id="AZQ20904.1"/>
    </source>
</evidence>
<protein>
    <submittedName>
        <fullName evidence="3">Uncharacterized protein</fullName>
    </submittedName>
</protein>
<name>A0A3Q9EGQ8_ISKNV</name>
<sequence length="449" mass="49901">MKRFSVFGTCRNNLLRGGKMKQRTQPNRRVTAIRHDTEGPVYDETAGTFVPALGVTPAMPLSERYAPPSPVDISPVFSHGLMPSNSMQRHVLCDLERIGQSMAMAALAPIDQAAARAHVMQQYGALEHHTAEYMNNVEHATTVAFDQLQETIRDYDMVAEHNHELADLLNRLPLLLLQYIEQHDLTATPLNKVRDDIMSKAALAYDEVLAKHNSLRTSADMRLRNASKLYSDKDAFLRIATKTVPKWLRQWADQRSATLSKLRTISSNVDKYVLSSAALRRSANQYATLVTEQQMDARLRTFQADAPANTFAGRGVWYSATRPSADVIPYNLSDDNRTVEHEVAHVAVAAYTAGAMVITARVAYTITPAGSISTQYDSVMLVLYIDNTEVHRLTRPSDLAHLDYVYVHYGAGTPCTVSLAISTVDMPPDATAVHVSLDPRVTYMTIVIQ</sequence>
<dbReference type="EMBL" id="MK098186">
    <property type="protein sequence ID" value="AZQ20904.1"/>
    <property type="molecule type" value="Genomic_DNA"/>
</dbReference>
<evidence type="ECO:0000313" key="3">
    <source>
        <dbReference type="EMBL" id="AZQ21032.1"/>
    </source>
</evidence>
<accession>A0A3Q9EGQ8</accession>
<dbReference type="Proteomes" id="UP000317388">
    <property type="component" value="Segment"/>
</dbReference>
<reference evidence="3" key="1">
    <citation type="submission" date="2018-10" db="EMBL/GenBank/DDBJ databases">
        <title>Phylogenomic characterization of red seabream iridovirus from Florida pompano Trachinotus carolinus maricultured in the Caribbean Sea.</title>
        <authorList>
            <person name="Koda S.A."/>
            <person name="Subramaniam K."/>
            <person name="Pouder D.B."/>
            <person name="Yanong R.P."/>
            <person name="Frasca S.Jr."/>
            <person name="Waltzek T.B."/>
        </authorList>
    </citation>
    <scope>NUCLEOTIDE SEQUENCE [LARGE SCALE GENOMIC DNA]</scope>
    <source>
        <strain evidence="1">PIV2010</strain>
        <strain evidence="2">PIV2014a</strain>
        <strain evidence="3">PIV2016</strain>
    </source>
</reference>
<gene>
    <name evidence="3" type="primary">ORF42</name>
</gene>
<proteinExistence type="predicted"/>
<dbReference type="Proteomes" id="UP000319415">
    <property type="component" value="Segment"/>
</dbReference>
<dbReference type="Proteomes" id="UP000319271">
    <property type="component" value="Segment"/>
</dbReference>
<organism evidence="3">
    <name type="scientific">Pompano iridovirus</name>
    <dbReference type="NCBI Taxonomy" id="2494350"/>
    <lineage>
        <taxon>Viruses</taxon>
        <taxon>Varidnaviria</taxon>
        <taxon>Bamfordvirae</taxon>
        <taxon>Nucleocytoviricota</taxon>
        <taxon>Megaviricetes</taxon>
        <taxon>Pimascovirales</taxon>
        <taxon>Pimascovirales incertae sedis</taxon>
        <taxon>Iridoviridae</taxon>
        <taxon>Alphairidovirinae</taxon>
        <taxon>Megalocytivirus</taxon>
        <taxon>Megalocytivirus pagrus1</taxon>
        <taxon>Infectious spleen and kidney necrosis virus</taxon>
    </lineage>
</organism>